<dbReference type="Proteomes" id="UP000183988">
    <property type="component" value="Unassembled WGS sequence"/>
</dbReference>
<feature type="transmembrane region" description="Helical" evidence="1">
    <location>
        <begin position="47"/>
        <end position="67"/>
    </location>
</feature>
<accession>A0A1M5F5G8</accession>
<evidence type="ECO:0000256" key="1">
    <source>
        <dbReference type="SAM" id="Phobius"/>
    </source>
</evidence>
<dbReference type="EMBL" id="FQVW01000007">
    <property type="protein sequence ID" value="SHF86332.1"/>
    <property type="molecule type" value="Genomic_DNA"/>
</dbReference>
<keyword evidence="1" id="KW-0472">Membrane</keyword>
<keyword evidence="1" id="KW-1133">Transmembrane helix</keyword>
<gene>
    <name evidence="2" type="ORF">SAMN05216225_100747</name>
</gene>
<protein>
    <submittedName>
        <fullName evidence="2">Uncharacterized protein</fullName>
    </submittedName>
</protein>
<keyword evidence="1" id="KW-0812">Transmembrane</keyword>
<sequence>MNEKKRFKNQLDHELQNIHFNKQEEVLDKAYPTTWKQKLSKLWNKEIDIPLLPVGAVFVLMLFGYGYKDIFNNDRMYEDKELVEIAGNTYWKDELEKVMGKYED</sequence>
<organism evidence="2 3">
    <name type="scientific">Ornithinibacillus halophilus</name>
    <dbReference type="NCBI Taxonomy" id="930117"/>
    <lineage>
        <taxon>Bacteria</taxon>
        <taxon>Bacillati</taxon>
        <taxon>Bacillota</taxon>
        <taxon>Bacilli</taxon>
        <taxon>Bacillales</taxon>
        <taxon>Bacillaceae</taxon>
        <taxon>Ornithinibacillus</taxon>
    </lineage>
</organism>
<reference evidence="2 3" key="1">
    <citation type="submission" date="2016-11" db="EMBL/GenBank/DDBJ databases">
        <authorList>
            <person name="Jaros S."/>
            <person name="Januszkiewicz K."/>
            <person name="Wedrychowicz H."/>
        </authorList>
    </citation>
    <scope>NUCLEOTIDE SEQUENCE [LARGE SCALE GENOMIC DNA]</scope>
    <source>
        <strain evidence="2 3">IBRC-M 10683</strain>
    </source>
</reference>
<dbReference type="STRING" id="930117.SAMN05216225_100747"/>
<evidence type="ECO:0000313" key="2">
    <source>
        <dbReference type="EMBL" id="SHF86332.1"/>
    </source>
</evidence>
<keyword evidence="3" id="KW-1185">Reference proteome</keyword>
<dbReference type="AlphaFoldDB" id="A0A1M5F5G8"/>
<evidence type="ECO:0000313" key="3">
    <source>
        <dbReference type="Proteomes" id="UP000183988"/>
    </source>
</evidence>
<dbReference type="OrthoDB" id="2665022at2"/>
<dbReference type="RefSeq" id="WP_072888748.1">
    <property type="nucleotide sequence ID" value="NZ_FQVW01000007.1"/>
</dbReference>
<name>A0A1M5F5G8_9BACI</name>
<proteinExistence type="predicted"/>